<proteinExistence type="predicted"/>
<evidence type="ECO:0000313" key="6">
    <source>
        <dbReference type="Proteomes" id="UP000279994"/>
    </source>
</evidence>
<comment type="caution">
    <text evidence="5">The sequence shown here is derived from an EMBL/GenBank/DDBJ whole genome shotgun (WGS) entry which is preliminary data.</text>
</comment>
<evidence type="ECO:0000256" key="2">
    <source>
        <dbReference type="ARBA" id="ARBA00023125"/>
    </source>
</evidence>
<sequence length="57" mass="6133">MKDVAAAAGVSIKTVSRVVNGEDQVSPGTRQVVEDAVLRLGYVRNEHAAALRRTVDR</sequence>
<keyword evidence="3" id="KW-0804">Transcription</keyword>
<keyword evidence="2" id="KW-0238">DNA-binding</keyword>
<dbReference type="GO" id="GO:0003700">
    <property type="term" value="F:DNA-binding transcription factor activity"/>
    <property type="evidence" value="ECO:0007669"/>
    <property type="project" value="TreeGrafter"/>
</dbReference>
<dbReference type="InterPro" id="IPR010982">
    <property type="entry name" value="Lambda_DNA-bd_dom_sf"/>
</dbReference>
<name>A0A3N0GLA4_9ACTN</name>
<gene>
    <name evidence="5" type="ORF">EFL26_18750</name>
</gene>
<evidence type="ECO:0000313" key="5">
    <source>
        <dbReference type="EMBL" id="RNM12820.1"/>
    </source>
</evidence>
<accession>A0A3N0GLA4</accession>
<dbReference type="AlphaFoldDB" id="A0A3N0GLA4"/>
<dbReference type="Proteomes" id="UP000279994">
    <property type="component" value="Unassembled WGS sequence"/>
</dbReference>
<evidence type="ECO:0000256" key="3">
    <source>
        <dbReference type="ARBA" id="ARBA00023163"/>
    </source>
</evidence>
<dbReference type="PROSITE" id="PS00356">
    <property type="entry name" value="HTH_LACI_1"/>
    <property type="match status" value="1"/>
</dbReference>
<protein>
    <submittedName>
        <fullName evidence="5">LacI family transcriptional regulator</fullName>
    </submittedName>
</protein>
<dbReference type="OrthoDB" id="2854648at2"/>
<dbReference type="SMART" id="SM00354">
    <property type="entry name" value="HTH_LACI"/>
    <property type="match status" value="1"/>
</dbReference>
<feature type="domain" description="HTH lacI-type" evidence="4">
    <location>
        <begin position="1"/>
        <end position="53"/>
    </location>
</feature>
<dbReference type="InterPro" id="IPR000843">
    <property type="entry name" value="HTH_LacI"/>
</dbReference>
<dbReference type="Pfam" id="PF00356">
    <property type="entry name" value="LacI"/>
    <property type="match status" value="1"/>
</dbReference>
<dbReference type="CDD" id="cd01392">
    <property type="entry name" value="HTH_LacI"/>
    <property type="match status" value="1"/>
</dbReference>
<dbReference type="RefSeq" id="WP_123224581.1">
    <property type="nucleotide sequence ID" value="NZ_RJSF01000044.1"/>
</dbReference>
<dbReference type="Gene3D" id="1.10.260.40">
    <property type="entry name" value="lambda repressor-like DNA-binding domains"/>
    <property type="match status" value="1"/>
</dbReference>
<dbReference type="GO" id="GO:0000976">
    <property type="term" value="F:transcription cis-regulatory region binding"/>
    <property type="evidence" value="ECO:0007669"/>
    <property type="project" value="TreeGrafter"/>
</dbReference>
<reference evidence="5 6" key="1">
    <citation type="submission" date="2018-11" db="EMBL/GenBank/DDBJ databases">
        <authorList>
            <person name="Li F."/>
        </authorList>
    </citation>
    <scope>NUCLEOTIDE SEQUENCE [LARGE SCALE GENOMIC DNA]</scope>
    <source>
        <strain evidence="5 6">Gsoil 818</strain>
    </source>
</reference>
<dbReference type="EMBL" id="RJSF01000044">
    <property type="protein sequence ID" value="RNM12820.1"/>
    <property type="molecule type" value="Genomic_DNA"/>
</dbReference>
<keyword evidence="1" id="KW-0805">Transcription regulation</keyword>
<dbReference type="PROSITE" id="PS50932">
    <property type="entry name" value="HTH_LACI_2"/>
    <property type="match status" value="1"/>
</dbReference>
<evidence type="ECO:0000259" key="4">
    <source>
        <dbReference type="PROSITE" id="PS50932"/>
    </source>
</evidence>
<organism evidence="5 6">
    <name type="scientific">Nocardioides pocheonensis</name>
    <dbReference type="NCBI Taxonomy" id="661485"/>
    <lineage>
        <taxon>Bacteria</taxon>
        <taxon>Bacillati</taxon>
        <taxon>Actinomycetota</taxon>
        <taxon>Actinomycetes</taxon>
        <taxon>Propionibacteriales</taxon>
        <taxon>Nocardioidaceae</taxon>
        <taxon>Nocardioides</taxon>
    </lineage>
</organism>
<dbReference type="PANTHER" id="PTHR30146:SF109">
    <property type="entry name" value="HTH-TYPE TRANSCRIPTIONAL REGULATOR GALS"/>
    <property type="match status" value="1"/>
</dbReference>
<dbReference type="SUPFAM" id="SSF47413">
    <property type="entry name" value="lambda repressor-like DNA-binding domains"/>
    <property type="match status" value="1"/>
</dbReference>
<dbReference type="PANTHER" id="PTHR30146">
    <property type="entry name" value="LACI-RELATED TRANSCRIPTIONAL REPRESSOR"/>
    <property type="match status" value="1"/>
</dbReference>
<keyword evidence="6" id="KW-1185">Reference proteome</keyword>
<evidence type="ECO:0000256" key="1">
    <source>
        <dbReference type="ARBA" id="ARBA00023015"/>
    </source>
</evidence>